<keyword evidence="1" id="KW-0472">Membrane</keyword>
<gene>
    <name evidence="2" type="ORF">phi9183_ORF072</name>
</gene>
<evidence type="ECO:0000313" key="3">
    <source>
        <dbReference type="Proteomes" id="UP000516647"/>
    </source>
</evidence>
<sequence length="103" mass="12020">MRNKMYDTVDKIWSWIVVGVEVLWEAALNIAEVLIPFLLAIGLGSLLILFLSVIPKIFSDVIMKIFVLSLISLWIFFILKSFIDRCKIVKKQHEIRKDLENKK</sequence>
<dbReference type="Proteomes" id="UP000516647">
    <property type="component" value="Segment"/>
</dbReference>
<keyword evidence="1" id="KW-1133">Transmembrane helix</keyword>
<organism evidence="2 3">
    <name type="scientific">Enterococcus phage 9183</name>
    <dbReference type="NCBI Taxonomy" id="2763102"/>
    <lineage>
        <taxon>Viruses</taxon>
        <taxon>Duplodnaviria</taxon>
        <taxon>Heunggongvirae</taxon>
        <taxon>Uroviricota</taxon>
        <taxon>Caudoviricetes</taxon>
        <taxon>Andrewesvirinae</taxon>
        <taxon>Denvervirus</taxon>
        <taxon>Denvervirus dv9183</taxon>
    </lineage>
</organism>
<dbReference type="EMBL" id="MT939241">
    <property type="protein sequence ID" value="QOC57565.1"/>
    <property type="molecule type" value="Genomic_DNA"/>
</dbReference>
<feature type="transmembrane region" description="Helical" evidence="1">
    <location>
        <begin position="61"/>
        <end position="83"/>
    </location>
</feature>
<keyword evidence="3" id="KW-1185">Reference proteome</keyword>
<keyword evidence="1" id="KW-0812">Transmembrane</keyword>
<accession>A0A7L7SXG9</accession>
<name>A0A7L7SXG9_9CAUD</name>
<proteinExistence type="predicted"/>
<protein>
    <submittedName>
        <fullName evidence="2">Uncharacterized protein</fullName>
    </submittedName>
</protein>
<evidence type="ECO:0000256" key="1">
    <source>
        <dbReference type="SAM" id="Phobius"/>
    </source>
</evidence>
<evidence type="ECO:0000313" key="2">
    <source>
        <dbReference type="EMBL" id="QOC57565.1"/>
    </source>
</evidence>
<feature type="transmembrane region" description="Helical" evidence="1">
    <location>
        <begin position="37"/>
        <end position="55"/>
    </location>
</feature>
<reference evidence="2 3" key="1">
    <citation type="submission" date="2020-08" db="EMBL/GenBank/DDBJ databases">
        <authorList>
            <person name="Canfield G.S."/>
            <person name="Duerkop B.A."/>
        </authorList>
    </citation>
    <scope>NUCLEOTIDE SEQUENCE [LARGE SCALE GENOMIC DNA]</scope>
</reference>